<dbReference type="Pfam" id="PF00005">
    <property type="entry name" value="ABC_tran"/>
    <property type="match status" value="1"/>
</dbReference>
<reference evidence="4 5" key="1">
    <citation type="submission" date="2019-01" db="EMBL/GenBank/DDBJ databases">
        <title>Draft genome sequences of the type strains of six Macrococcus species.</title>
        <authorList>
            <person name="Mazhar S."/>
            <person name="Altermann E."/>
            <person name="Hill C."/>
            <person name="Mcauliffe O."/>
        </authorList>
    </citation>
    <scope>NUCLEOTIDE SEQUENCE [LARGE SCALE GENOMIC DNA]</scope>
    <source>
        <strain evidence="4 5">CCM4809</strain>
    </source>
</reference>
<dbReference type="OrthoDB" id="9804819at2"/>
<dbReference type="EMBL" id="SCWE01000002">
    <property type="protein sequence ID" value="TDM01696.1"/>
    <property type="molecule type" value="Genomic_DNA"/>
</dbReference>
<evidence type="ECO:0000256" key="2">
    <source>
        <dbReference type="ARBA" id="ARBA00022840"/>
    </source>
</evidence>
<evidence type="ECO:0000256" key="1">
    <source>
        <dbReference type="ARBA" id="ARBA00022741"/>
    </source>
</evidence>
<accession>A0A4R6BJD8</accession>
<name>A0A4R6BJD8_9STAP</name>
<keyword evidence="2 4" id="KW-0067">ATP-binding</keyword>
<dbReference type="Proteomes" id="UP000295328">
    <property type="component" value="Unassembled WGS sequence"/>
</dbReference>
<dbReference type="GO" id="GO:0005524">
    <property type="term" value="F:ATP binding"/>
    <property type="evidence" value="ECO:0007669"/>
    <property type="project" value="UniProtKB-KW"/>
</dbReference>
<evidence type="ECO:0000313" key="4">
    <source>
        <dbReference type="EMBL" id="TDM01696.1"/>
    </source>
</evidence>
<keyword evidence="5" id="KW-1185">Reference proteome</keyword>
<dbReference type="InterPro" id="IPR003439">
    <property type="entry name" value="ABC_transporter-like_ATP-bd"/>
</dbReference>
<dbReference type="GO" id="GO:0016887">
    <property type="term" value="F:ATP hydrolysis activity"/>
    <property type="evidence" value="ECO:0007669"/>
    <property type="project" value="InterPro"/>
</dbReference>
<keyword evidence="1" id="KW-0547">Nucleotide-binding</keyword>
<dbReference type="PROSITE" id="PS50893">
    <property type="entry name" value="ABC_TRANSPORTER_2"/>
    <property type="match status" value="1"/>
</dbReference>
<dbReference type="InterPro" id="IPR017871">
    <property type="entry name" value="ABC_transporter-like_CS"/>
</dbReference>
<sequence>MSEIIIVSDVSKSYDQPVLKNIDLIIDRGIIHGFIGPSGSGKTTLMRMLAGLETPSSGSIYINDKRIPDLKLLSAIGYMAQSDALYTELSGYDNLKFFTRLFKMSKRQAELQIRYVADLVNLTDDLKKKVKNYSGGMKRRLSLAIALLHQPDVLILDEPTVGIDPELRASIWYELQQMKQEGKTILMTTHVMDEAERCDYISLIQEGSILVSGTPDELLKKYNASSFDEVFIQAGRGERR</sequence>
<dbReference type="SMART" id="SM00382">
    <property type="entry name" value="AAA"/>
    <property type="match status" value="1"/>
</dbReference>
<evidence type="ECO:0000259" key="3">
    <source>
        <dbReference type="PROSITE" id="PS50893"/>
    </source>
</evidence>
<dbReference type="InterPro" id="IPR003593">
    <property type="entry name" value="AAA+_ATPase"/>
</dbReference>
<evidence type="ECO:0000313" key="5">
    <source>
        <dbReference type="Proteomes" id="UP000295328"/>
    </source>
</evidence>
<gene>
    <name evidence="4" type="ORF">ERX37_05655</name>
</gene>
<dbReference type="CDD" id="cd03263">
    <property type="entry name" value="ABC_subfamily_A"/>
    <property type="match status" value="1"/>
</dbReference>
<dbReference type="Gene3D" id="3.40.50.300">
    <property type="entry name" value="P-loop containing nucleotide triphosphate hydrolases"/>
    <property type="match status" value="1"/>
</dbReference>
<dbReference type="InterPro" id="IPR027417">
    <property type="entry name" value="P-loop_NTPase"/>
</dbReference>
<dbReference type="AlphaFoldDB" id="A0A4R6BJD8"/>
<dbReference type="PANTHER" id="PTHR43038:SF3">
    <property type="entry name" value="ABC TRANSPORTER G FAMILY MEMBER 20 ISOFORM X1"/>
    <property type="match status" value="1"/>
</dbReference>
<dbReference type="PANTHER" id="PTHR43038">
    <property type="entry name" value="ATP-BINDING CASSETTE, SUB-FAMILY H, MEMBER 1"/>
    <property type="match status" value="1"/>
</dbReference>
<comment type="caution">
    <text evidence="4">The sequence shown here is derived from an EMBL/GenBank/DDBJ whole genome shotgun (WGS) entry which is preliminary data.</text>
</comment>
<dbReference type="SUPFAM" id="SSF52540">
    <property type="entry name" value="P-loop containing nucleoside triphosphate hydrolases"/>
    <property type="match status" value="1"/>
</dbReference>
<dbReference type="RefSeq" id="WP_133429712.1">
    <property type="nucleotide sequence ID" value="NZ_BMCC01000003.1"/>
</dbReference>
<organism evidence="4 5">
    <name type="scientific">Macrococcus hajekii</name>
    <dbReference type="NCBI Taxonomy" id="198482"/>
    <lineage>
        <taxon>Bacteria</taxon>
        <taxon>Bacillati</taxon>
        <taxon>Bacillota</taxon>
        <taxon>Bacilli</taxon>
        <taxon>Bacillales</taxon>
        <taxon>Staphylococcaceae</taxon>
        <taxon>Macrococcus</taxon>
    </lineage>
</organism>
<proteinExistence type="predicted"/>
<feature type="domain" description="ABC transporter" evidence="3">
    <location>
        <begin position="5"/>
        <end position="231"/>
    </location>
</feature>
<protein>
    <submittedName>
        <fullName evidence="4">ABC transporter ATP-binding protein</fullName>
    </submittedName>
</protein>
<dbReference type="PROSITE" id="PS00211">
    <property type="entry name" value="ABC_TRANSPORTER_1"/>
    <property type="match status" value="1"/>
</dbReference>